<dbReference type="RefSeq" id="XP_008481960.1">
    <property type="nucleotide sequence ID" value="XM_008483738.2"/>
</dbReference>
<dbReference type="PROSITE" id="PS50888">
    <property type="entry name" value="BHLH"/>
    <property type="match status" value="1"/>
</dbReference>
<dbReference type="GO" id="GO:0000977">
    <property type="term" value="F:RNA polymerase II transcription regulatory region sequence-specific DNA binding"/>
    <property type="evidence" value="ECO:0007669"/>
    <property type="project" value="TreeGrafter"/>
</dbReference>
<dbReference type="GO" id="GO:0032502">
    <property type="term" value="P:developmental process"/>
    <property type="evidence" value="ECO:0007669"/>
    <property type="project" value="TreeGrafter"/>
</dbReference>
<dbReference type="GO" id="GO:0000981">
    <property type="term" value="F:DNA-binding transcription factor activity, RNA polymerase II-specific"/>
    <property type="evidence" value="ECO:0007669"/>
    <property type="project" value="TreeGrafter"/>
</dbReference>
<feature type="compositionally biased region" description="Polar residues" evidence="2">
    <location>
        <begin position="83"/>
        <end position="110"/>
    </location>
</feature>
<keyword evidence="1" id="KW-0238">DNA-binding</keyword>
<evidence type="ECO:0000256" key="1">
    <source>
        <dbReference type="ARBA" id="ARBA00023125"/>
    </source>
</evidence>
<dbReference type="GO" id="GO:0046983">
    <property type="term" value="F:protein dimerization activity"/>
    <property type="evidence" value="ECO:0007669"/>
    <property type="project" value="InterPro"/>
</dbReference>
<gene>
    <name evidence="5" type="primary">LOC103518660</name>
</gene>
<evidence type="ECO:0000256" key="2">
    <source>
        <dbReference type="SAM" id="MobiDB-lite"/>
    </source>
</evidence>
<dbReference type="SUPFAM" id="SSF47459">
    <property type="entry name" value="HLH, helix-loop-helix DNA-binding domain"/>
    <property type="match status" value="1"/>
</dbReference>
<evidence type="ECO:0000313" key="4">
    <source>
        <dbReference type="Proteomes" id="UP000079169"/>
    </source>
</evidence>
<dbReference type="KEGG" id="dci:103518660"/>
<evidence type="ECO:0000313" key="5">
    <source>
        <dbReference type="RefSeq" id="XP_008481960.1"/>
    </source>
</evidence>
<sequence>MSTKSSSGSSSATDLTSSCMARTRLKPCHKTISTTTVNVPIRSAQSRINCGGDGGCYQPRADARSSGLQTDHTEDKVLRTVGNDASNSDMNFTDTSDSTLKAGDSSSCPCESKTRSSCVSLDTLGFYDDDWNGNYEVLYDWIDRMDFVKNQKNVHRDFSDGVTRRVQAVNEAFCKLRRLVPLMRIKDRSKRVSKLKTLASAIEYIAVLSDVLSSHQESWRYEYSENVVSYKIMYEYM</sequence>
<dbReference type="InterPro" id="IPR036638">
    <property type="entry name" value="HLH_DNA-bd_sf"/>
</dbReference>
<dbReference type="InterPro" id="IPR050283">
    <property type="entry name" value="E-box_TF_Regulators"/>
</dbReference>
<dbReference type="PANTHER" id="PTHR23349:SF108">
    <property type="entry name" value="BHLH DOMAIN-CONTAINING PROTEIN"/>
    <property type="match status" value="1"/>
</dbReference>
<dbReference type="GeneID" id="103518660"/>
<dbReference type="Proteomes" id="UP000079169">
    <property type="component" value="Unplaced"/>
</dbReference>
<name>A0A1S3DHB0_DIACI</name>
<dbReference type="PaxDb" id="121845-A0A1S3DHB0"/>
<dbReference type="Gene3D" id="4.10.280.10">
    <property type="entry name" value="Helix-loop-helix DNA-binding domain"/>
    <property type="match status" value="1"/>
</dbReference>
<evidence type="ECO:0000259" key="3">
    <source>
        <dbReference type="PROSITE" id="PS50888"/>
    </source>
</evidence>
<dbReference type="SMART" id="SM00353">
    <property type="entry name" value="HLH"/>
    <property type="match status" value="1"/>
</dbReference>
<reference evidence="5" key="1">
    <citation type="submission" date="2025-08" db="UniProtKB">
        <authorList>
            <consortium name="RefSeq"/>
        </authorList>
    </citation>
    <scope>IDENTIFICATION</scope>
</reference>
<accession>A0A1S3DHB0</accession>
<dbReference type="AlphaFoldDB" id="A0A1S3DHB0"/>
<dbReference type="PANTHER" id="PTHR23349">
    <property type="entry name" value="BASIC HELIX-LOOP-HELIX TRANSCRIPTION FACTOR, TWIST"/>
    <property type="match status" value="1"/>
</dbReference>
<organism evidence="4 5">
    <name type="scientific">Diaphorina citri</name>
    <name type="common">Asian citrus psyllid</name>
    <dbReference type="NCBI Taxonomy" id="121845"/>
    <lineage>
        <taxon>Eukaryota</taxon>
        <taxon>Metazoa</taxon>
        <taxon>Ecdysozoa</taxon>
        <taxon>Arthropoda</taxon>
        <taxon>Hexapoda</taxon>
        <taxon>Insecta</taxon>
        <taxon>Pterygota</taxon>
        <taxon>Neoptera</taxon>
        <taxon>Paraneoptera</taxon>
        <taxon>Hemiptera</taxon>
        <taxon>Sternorrhyncha</taxon>
        <taxon>Psylloidea</taxon>
        <taxon>Psyllidae</taxon>
        <taxon>Diaphorininae</taxon>
        <taxon>Diaphorina</taxon>
    </lineage>
</organism>
<keyword evidence="4" id="KW-1185">Reference proteome</keyword>
<feature type="domain" description="BHLH" evidence="3">
    <location>
        <begin position="153"/>
        <end position="208"/>
    </location>
</feature>
<proteinExistence type="predicted"/>
<dbReference type="CDD" id="cd11418">
    <property type="entry name" value="bHLH_TS_ASCL"/>
    <property type="match status" value="1"/>
</dbReference>
<dbReference type="Pfam" id="PF00010">
    <property type="entry name" value="HLH"/>
    <property type="match status" value="1"/>
</dbReference>
<dbReference type="InterPro" id="IPR011598">
    <property type="entry name" value="bHLH_dom"/>
</dbReference>
<feature type="region of interest" description="Disordered" evidence="2">
    <location>
        <begin position="82"/>
        <end position="110"/>
    </location>
</feature>
<protein>
    <submittedName>
        <fullName evidence="5">Uncharacterized protein LOC103518660</fullName>
    </submittedName>
</protein>